<dbReference type="SUPFAM" id="SSF48726">
    <property type="entry name" value="Immunoglobulin"/>
    <property type="match status" value="2"/>
</dbReference>
<name>A0A7R9A5R2_9CRUS</name>
<dbReference type="InterPro" id="IPR007110">
    <property type="entry name" value="Ig-like_dom"/>
</dbReference>
<dbReference type="AlphaFoldDB" id="A0A7R9A5R2"/>
<keyword evidence="3" id="KW-1185">Reference proteome</keyword>
<organism evidence="2">
    <name type="scientific">Darwinula stevensoni</name>
    <dbReference type="NCBI Taxonomy" id="69355"/>
    <lineage>
        <taxon>Eukaryota</taxon>
        <taxon>Metazoa</taxon>
        <taxon>Ecdysozoa</taxon>
        <taxon>Arthropoda</taxon>
        <taxon>Crustacea</taxon>
        <taxon>Oligostraca</taxon>
        <taxon>Ostracoda</taxon>
        <taxon>Podocopa</taxon>
        <taxon>Podocopida</taxon>
        <taxon>Darwinulocopina</taxon>
        <taxon>Darwinuloidea</taxon>
        <taxon>Darwinulidae</taxon>
        <taxon>Darwinula</taxon>
    </lineage>
</organism>
<dbReference type="OrthoDB" id="10015491at2759"/>
<accession>A0A7R9A5R2</accession>
<evidence type="ECO:0000313" key="2">
    <source>
        <dbReference type="EMBL" id="CAD7244377.1"/>
    </source>
</evidence>
<dbReference type="FunFam" id="2.60.40.10:FF:000437">
    <property type="entry name" value="Beat-IIIc, isoform A"/>
    <property type="match status" value="1"/>
</dbReference>
<dbReference type="InterPro" id="IPR036179">
    <property type="entry name" value="Ig-like_dom_sf"/>
</dbReference>
<feature type="domain" description="Ig-like" evidence="1">
    <location>
        <begin position="38"/>
        <end position="131"/>
    </location>
</feature>
<dbReference type="Proteomes" id="UP000677054">
    <property type="component" value="Unassembled WGS sequence"/>
</dbReference>
<dbReference type="EMBL" id="CAJPEV010000623">
    <property type="protein sequence ID" value="CAG0887020.1"/>
    <property type="molecule type" value="Genomic_DNA"/>
</dbReference>
<gene>
    <name evidence="2" type="ORF">DSTB1V02_LOCUS4274</name>
</gene>
<sequence length="294" mass="33068">MGQNRTISRFLVANGVNGVVVRGIRLHSMIVPVHKEIGESAVLQCDYDLAGDTLYSVKWYKGKDEIFRYVPWGDRTKQAFPISGVHVDVNRSNANQLVLNSLNFDSSGKYRCEVSGEAPAFDTDSAFREMSVISVPKSPPKITGGLKRYRPGDRLHVNCTSDASKPAASLNWFINDEPVRDEYLIEYPPRVRPTDGLEVSVLGLNFTVRKHHFTDRQLHMKCTAAVATVYWQSGEDTYLDDTHVARVIGNTPHKEQRFSSRKKTDFIGIMDFSLDLSPEGWESDGPRNFDPGDK</sequence>
<reference evidence="2" key="1">
    <citation type="submission" date="2020-11" db="EMBL/GenBank/DDBJ databases">
        <authorList>
            <person name="Tran Van P."/>
        </authorList>
    </citation>
    <scope>NUCLEOTIDE SEQUENCE</scope>
</reference>
<dbReference type="Pfam" id="PF00047">
    <property type="entry name" value="ig"/>
    <property type="match status" value="1"/>
</dbReference>
<evidence type="ECO:0000313" key="3">
    <source>
        <dbReference type="Proteomes" id="UP000677054"/>
    </source>
</evidence>
<dbReference type="PANTHER" id="PTHR21261">
    <property type="entry name" value="BEAT PROTEIN"/>
    <property type="match status" value="1"/>
</dbReference>
<dbReference type="Gene3D" id="2.60.40.10">
    <property type="entry name" value="Immunoglobulins"/>
    <property type="match status" value="2"/>
</dbReference>
<protein>
    <recommendedName>
        <fullName evidence="1">Ig-like domain-containing protein</fullName>
    </recommendedName>
</protein>
<dbReference type="EMBL" id="LR900140">
    <property type="protein sequence ID" value="CAD7244377.1"/>
    <property type="molecule type" value="Genomic_DNA"/>
</dbReference>
<dbReference type="PANTHER" id="PTHR21261:SF15">
    <property type="entry name" value="BEATEN PATH IIIA, ISOFORM D-RELATED"/>
    <property type="match status" value="1"/>
</dbReference>
<dbReference type="InterPro" id="IPR013783">
    <property type="entry name" value="Ig-like_fold"/>
</dbReference>
<dbReference type="InterPro" id="IPR003599">
    <property type="entry name" value="Ig_sub"/>
</dbReference>
<proteinExistence type="predicted"/>
<dbReference type="SMART" id="SM00409">
    <property type="entry name" value="IG"/>
    <property type="match status" value="1"/>
</dbReference>
<dbReference type="PROSITE" id="PS50835">
    <property type="entry name" value="IG_LIKE"/>
    <property type="match status" value="1"/>
</dbReference>
<dbReference type="InterPro" id="IPR013151">
    <property type="entry name" value="Immunoglobulin_dom"/>
</dbReference>
<evidence type="ECO:0000259" key="1">
    <source>
        <dbReference type="PROSITE" id="PS50835"/>
    </source>
</evidence>